<dbReference type="PANTHER" id="PTHR12526">
    <property type="entry name" value="GLYCOSYLTRANSFERASE"/>
    <property type="match status" value="1"/>
</dbReference>
<evidence type="ECO:0000259" key="4">
    <source>
        <dbReference type="Pfam" id="PF13579"/>
    </source>
</evidence>
<evidence type="ECO:0000313" key="6">
    <source>
        <dbReference type="Proteomes" id="UP000253831"/>
    </source>
</evidence>
<sequence>MTAGALFITYDGLLDPLGGSQILPYLYSIAKHPRPLHILSFEKPERFAVGAETLRVDLAQRGIGWSPLSFTNRFGKFGKVWDLARMYFWGLRLAASHRVKLIHARGHPPAQIGLLIKRLLGAKLIFDFRGLWVDERVDKGGWNLACWSHRWQYRHFKRTERKLLANADHIVVLTHAVLPEVCRLGGASASKITVIPCCADFDHFPLATTQSRALARISVGIPEHACVMGYLGSVGRMYMLDRFFRLFELAVAQRGDVYALMVTQDVEALKKVMGDSLPAALHVRVDIRPATRNEIPSVIAAMDVLVGFIQPSYARMAASPTKLAECFSAGIPAICNSGVGDVAEQIQMLRAGVLVDPCSDSELSAAATRLDEISALGGRRLREAARDVFGLEVAAARYQAVYSKLN</sequence>
<feature type="domain" description="Glycosyltransferase subfamily 4-like N-terminal" evidence="4">
    <location>
        <begin position="49"/>
        <end position="197"/>
    </location>
</feature>
<dbReference type="AlphaFoldDB" id="A0A369XQY5"/>
<proteinExistence type="predicted"/>
<dbReference type="EMBL" id="QPGA01000010">
    <property type="protein sequence ID" value="RDE51172.1"/>
    <property type="molecule type" value="Genomic_DNA"/>
</dbReference>
<evidence type="ECO:0000259" key="3">
    <source>
        <dbReference type="Pfam" id="PF00534"/>
    </source>
</evidence>
<gene>
    <name evidence="5" type="ORF">DVS81_07620</name>
</gene>
<accession>A0A369XQY5</accession>
<dbReference type="InterPro" id="IPR001296">
    <property type="entry name" value="Glyco_trans_1"/>
</dbReference>
<dbReference type="GO" id="GO:0016757">
    <property type="term" value="F:glycosyltransferase activity"/>
    <property type="evidence" value="ECO:0007669"/>
    <property type="project" value="UniProtKB-KW"/>
</dbReference>
<dbReference type="Pfam" id="PF00534">
    <property type="entry name" value="Glycos_transf_1"/>
    <property type="match status" value="1"/>
</dbReference>
<evidence type="ECO:0000313" key="5">
    <source>
        <dbReference type="EMBL" id="RDE51172.1"/>
    </source>
</evidence>
<dbReference type="Gene3D" id="3.40.50.2000">
    <property type="entry name" value="Glycogen Phosphorylase B"/>
    <property type="match status" value="2"/>
</dbReference>
<evidence type="ECO:0000256" key="1">
    <source>
        <dbReference type="ARBA" id="ARBA00022676"/>
    </source>
</evidence>
<dbReference type="InterPro" id="IPR028098">
    <property type="entry name" value="Glyco_trans_4-like_N"/>
</dbReference>
<feature type="domain" description="Glycosyl transferase family 1" evidence="3">
    <location>
        <begin position="218"/>
        <end position="370"/>
    </location>
</feature>
<dbReference type="PANTHER" id="PTHR12526:SF510">
    <property type="entry name" value="D-INOSITOL 3-PHOSPHATE GLYCOSYLTRANSFERASE"/>
    <property type="match status" value="1"/>
</dbReference>
<reference evidence="5 6" key="1">
    <citation type="submission" date="2018-05" db="EMBL/GenBank/DDBJ databases">
        <title>Integrated omic analyses show evidence that a Ca. Accumulibacter phosphatis strain performs denitrification under micro-aerobic conditions.</title>
        <authorList>
            <person name="Camejo P.Y."/>
            <person name="Katherine M.D."/>
            <person name="Daniel N.R."/>
        </authorList>
    </citation>
    <scope>NUCLEOTIDE SEQUENCE [LARGE SCALE GENOMIC DNA]</scope>
    <source>
        <strain evidence="5">UW-LDO-IC</strain>
    </source>
</reference>
<dbReference type="Proteomes" id="UP000253831">
    <property type="component" value="Unassembled WGS sequence"/>
</dbReference>
<keyword evidence="1" id="KW-0328">Glycosyltransferase</keyword>
<organism evidence="5 6">
    <name type="scientific">Candidatus Accumulibacter meliphilus</name>
    <dbReference type="NCBI Taxonomy" id="2211374"/>
    <lineage>
        <taxon>Bacteria</taxon>
        <taxon>Pseudomonadati</taxon>
        <taxon>Pseudomonadota</taxon>
        <taxon>Betaproteobacteria</taxon>
        <taxon>Candidatus Accumulibacter</taxon>
    </lineage>
</organism>
<protein>
    <submittedName>
        <fullName evidence="5">Uncharacterized protein</fullName>
    </submittedName>
</protein>
<dbReference type="Pfam" id="PF13579">
    <property type="entry name" value="Glyco_trans_4_4"/>
    <property type="match status" value="1"/>
</dbReference>
<name>A0A369XQY5_9PROT</name>
<keyword evidence="2" id="KW-0808">Transferase</keyword>
<evidence type="ECO:0000256" key="2">
    <source>
        <dbReference type="ARBA" id="ARBA00022679"/>
    </source>
</evidence>
<dbReference type="SUPFAM" id="SSF53756">
    <property type="entry name" value="UDP-Glycosyltransferase/glycogen phosphorylase"/>
    <property type="match status" value="1"/>
</dbReference>
<comment type="caution">
    <text evidence="5">The sequence shown here is derived from an EMBL/GenBank/DDBJ whole genome shotgun (WGS) entry which is preliminary data.</text>
</comment>